<dbReference type="GO" id="GO:0000725">
    <property type="term" value="P:recombinational repair"/>
    <property type="evidence" value="ECO:0007669"/>
    <property type="project" value="TreeGrafter"/>
</dbReference>
<feature type="domain" description="UvrD-like helicase ATP-binding" evidence="12">
    <location>
        <begin position="169"/>
        <end position="442"/>
    </location>
</feature>
<dbReference type="PANTHER" id="PTHR11070:SF30">
    <property type="entry name" value="F-BOX DNA HELICASE 1"/>
    <property type="match status" value="1"/>
</dbReference>
<comment type="catalytic activity">
    <reaction evidence="8">
        <text>ATP + H2O = ADP + phosphate + H(+)</text>
        <dbReference type="Rhea" id="RHEA:13065"/>
        <dbReference type="ChEBI" id="CHEBI:15377"/>
        <dbReference type="ChEBI" id="CHEBI:15378"/>
        <dbReference type="ChEBI" id="CHEBI:30616"/>
        <dbReference type="ChEBI" id="CHEBI:43474"/>
        <dbReference type="ChEBI" id="CHEBI:456216"/>
        <dbReference type="EC" id="5.6.2.4"/>
    </reaction>
</comment>
<dbReference type="InterPro" id="IPR000212">
    <property type="entry name" value="DNA_helicase_UvrD/REP"/>
</dbReference>
<dbReference type="EC" id="5.6.2.4" evidence="7"/>
<keyword evidence="3 9" id="KW-0347">Helicase</keyword>
<dbReference type="Pfam" id="PF02037">
    <property type="entry name" value="SAP"/>
    <property type="match status" value="1"/>
</dbReference>
<evidence type="ECO:0000256" key="10">
    <source>
        <dbReference type="SAM" id="MobiDB-lite"/>
    </source>
</evidence>
<dbReference type="InterPro" id="IPR027417">
    <property type="entry name" value="P-loop_NTPase"/>
</dbReference>
<name>A0A7S2WL44_9STRA</name>
<feature type="compositionally biased region" description="Low complexity" evidence="10">
    <location>
        <begin position="17"/>
        <end position="31"/>
    </location>
</feature>
<keyword evidence="2 9" id="KW-0378">Hydrolase</keyword>
<protein>
    <recommendedName>
        <fullName evidence="7">DNA 3'-5' helicase</fullName>
        <ecNumber evidence="7">5.6.2.4</ecNumber>
    </recommendedName>
</protein>
<dbReference type="GO" id="GO:0043138">
    <property type="term" value="F:3'-5' DNA helicase activity"/>
    <property type="evidence" value="ECO:0007669"/>
    <property type="project" value="UniProtKB-EC"/>
</dbReference>
<dbReference type="GO" id="GO:0016787">
    <property type="term" value="F:hydrolase activity"/>
    <property type="evidence" value="ECO:0007669"/>
    <property type="project" value="UniProtKB-UniRule"/>
</dbReference>
<feature type="compositionally biased region" description="Low complexity" evidence="10">
    <location>
        <begin position="97"/>
        <end position="107"/>
    </location>
</feature>
<feature type="region of interest" description="Disordered" evidence="10">
    <location>
        <begin position="866"/>
        <end position="896"/>
    </location>
</feature>
<feature type="domain" description="SAP" evidence="11">
    <location>
        <begin position="902"/>
        <end position="936"/>
    </location>
</feature>
<organism evidence="13">
    <name type="scientific">Rhizochromulina marina</name>
    <dbReference type="NCBI Taxonomy" id="1034831"/>
    <lineage>
        <taxon>Eukaryota</taxon>
        <taxon>Sar</taxon>
        <taxon>Stramenopiles</taxon>
        <taxon>Ochrophyta</taxon>
        <taxon>Dictyochophyceae</taxon>
        <taxon>Rhizochromulinales</taxon>
        <taxon>Rhizochromulina</taxon>
    </lineage>
</organism>
<evidence type="ECO:0000259" key="12">
    <source>
        <dbReference type="PROSITE" id="PS51198"/>
    </source>
</evidence>
<dbReference type="Gene3D" id="3.40.50.300">
    <property type="entry name" value="P-loop containing nucleotide triphosphate hydrolases"/>
    <property type="match status" value="2"/>
</dbReference>
<feature type="region of interest" description="Disordered" evidence="10">
    <location>
        <begin position="17"/>
        <end position="40"/>
    </location>
</feature>
<keyword evidence="1 9" id="KW-0547">Nucleotide-binding</keyword>
<dbReference type="InterPro" id="IPR003034">
    <property type="entry name" value="SAP_dom"/>
</dbReference>
<evidence type="ECO:0000259" key="11">
    <source>
        <dbReference type="PROSITE" id="PS50800"/>
    </source>
</evidence>
<reference evidence="13" key="1">
    <citation type="submission" date="2021-01" db="EMBL/GenBank/DDBJ databases">
        <authorList>
            <person name="Corre E."/>
            <person name="Pelletier E."/>
            <person name="Niang G."/>
            <person name="Scheremetjew M."/>
            <person name="Finn R."/>
            <person name="Kale V."/>
            <person name="Holt S."/>
            <person name="Cochrane G."/>
            <person name="Meng A."/>
            <person name="Brown T."/>
            <person name="Cohen L."/>
        </authorList>
    </citation>
    <scope>NUCLEOTIDE SEQUENCE</scope>
    <source>
        <strain evidence="13">CCMP1243</strain>
    </source>
</reference>
<dbReference type="GO" id="GO:0005634">
    <property type="term" value="C:nucleus"/>
    <property type="evidence" value="ECO:0007669"/>
    <property type="project" value="TreeGrafter"/>
</dbReference>
<dbReference type="InterPro" id="IPR036361">
    <property type="entry name" value="SAP_dom_sf"/>
</dbReference>
<dbReference type="InterPro" id="IPR014017">
    <property type="entry name" value="DNA_helicase_UvrD-like_C"/>
</dbReference>
<dbReference type="SMART" id="SM00513">
    <property type="entry name" value="SAP"/>
    <property type="match status" value="1"/>
</dbReference>
<dbReference type="SUPFAM" id="SSF52540">
    <property type="entry name" value="P-loop containing nucleoside triphosphate hydrolases"/>
    <property type="match status" value="1"/>
</dbReference>
<dbReference type="GO" id="GO:0005524">
    <property type="term" value="F:ATP binding"/>
    <property type="evidence" value="ECO:0007669"/>
    <property type="project" value="UniProtKB-UniRule"/>
</dbReference>
<evidence type="ECO:0000313" key="13">
    <source>
        <dbReference type="EMBL" id="CAD9694380.1"/>
    </source>
</evidence>
<dbReference type="PROSITE" id="PS51198">
    <property type="entry name" value="UVRD_HELICASE_ATP_BIND"/>
    <property type="match status" value="1"/>
</dbReference>
<evidence type="ECO:0000256" key="6">
    <source>
        <dbReference type="ARBA" id="ARBA00034617"/>
    </source>
</evidence>
<dbReference type="AlphaFoldDB" id="A0A7S2WL44"/>
<dbReference type="SUPFAM" id="SSF68906">
    <property type="entry name" value="SAP domain"/>
    <property type="match status" value="1"/>
</dbReference>
<dbReference type="PROSITE" id="PS50800">
    <property type="entry name" value="SAP"/>
    <property type="match status" value="1"/>
</dbReference>
<evidence type="ECO:0000256" key="7">
    <source>
        <dbReference type="ARBA" id="ARBA00034808"/>
    </source>
</evidence>
<comment type="catalytic activity">
    <reaction evidence="6">
        <text>Couples ATP hydrolysis with the unwinding of duplex DNA by translocating in the 3'-5' direction.</text>
        <dbReference type="EC" id="5.6.2.4"/>
    </reaction>
</comment>
<proteinExistence type="predicted"/>
<feature type="binding site" evidence="9">
    <location>
        <begin position="190"/>
        <end position="197"/>
    </location>
    <ligand>
        <name>ATP</name>
        <dbReference type="ChEBI" id="CHEBI:30616"/>
    </ligand>
</feature>
<evidence type="ECO:0000256" key="2">
    <source>
        <dbReference type="ARBA" id="ARBA00022801"/>
    </source>
</evidence>
<gene>
    <name evidence="13" type="ORF">RMAR1173_LOCUS12791</name>
</gene>
<feature type="compositionally biased region" description="Low complexity" evidence="10">
    <location>
        <begin position="866"/>
        <end position="875"/>
    </location>
</feature>
<dbReference type="PANTHER" id="PTHR11070">
    <property type="entry name" value="UVRD / RECB / PCRA DNA HELICASE FAMILY MEMBER"/>
    <property type="match status" value="1"/>
</dbReference>
<sequence length="949" mass="104002">MAGLYEDDEEYWQEALELTQQAEEASQHQESPGATRGASAREVVLSPAVLSPPVALLNGARGVASSLAGLPLAADASTEGAGDGQEYWQEALELTQQAEEASLQQESPRATRAAVPSPQVGLVNGARGVASSPAVPHAVESEVATQAAHRSRSPEEPAWPEWLSSLSMDNEWAAIVGRDLAPGQSLRVRAAAGAGKTTVLMHFMALRPQEKFVFLTYNKSVSESKRKLFRERGLRNVEVYSFHSLAHRNTLDIHPAARRGQHYFKEITKPQQLELVADKISWFDAKHVGLMLNKFYATTEPQVLPTMAPEQRRQLPRKKADDKRDARCAHIANQLFQHIRYPKPHNSVVDVSHDAYLKVFALEAHRQQQAFAPYTCILLDEAQDCNEAMIEIIVSQLSRKKSVIFAYDENQCIYQFRNAAGTILEKLESTYTLPLTKSFRFGKPLDDLAWNLVKHFRGESYSFGIRGAGGPVLIDKAGAPNFAVEEARKARKLRGNGPGQPLAVIGRLNLSLILEFKKIADLALDDLRVYFVGGTQNAFGGMEYLRNLWNLKRENLGAITMPFLKNWKGGYPALKEWVEKSGEADLDLIIRLRVIETVKDIGFIDKCVRKMAVNDESAADLVFTTVHKAKGLEWDRVYVLGDLLGQGDSSPPPYEYLAGHRTGFPPRGITLDGTSFGIDLRVDNLFREPFEEVNIAYTAITRARRVLWIHPASWLWLFPVRIDSYSIQSKKALGVVDTKAPTAASAPPASLAPASSSVEVLSQEGLVEAVVTKSLEEILEEKRQAAIAAGEMVEILDDSSEDHAAPGDLADPMPPPPKPDGMHDTSRPASPAVAHVAASSSAADVGCQNGSATVESCPLAEDMTAEDAAVSAAAAETPVRRSSRKRAAPSPPYWSPVSTEVVEKMRVSELRTMLNQRGLRSSGRKQELIRRLSEFRGGGGGSGDEDEEG</sequence>
<dbReference type="Pfam" id="PF13361">
    <property type="entry name" value="UvrD_C"/>
    <property type="match status" value="1"/>
</dbReference>
<evidence type="ECO:0000256" key="1">
    <source>
        <dbReference type="ARBA" id="ARBA00022741"/>
    </source>
</evidence>
<evidence type="ECO:0000256" key="8">
    <source>
        <dbReference type="ARBA" id="ARBA00048988"/>
    </source>
</evidence>
<dbReference type="InterPro" id="IPR014016">
    <property type="entry name" value="UvrD-like_ATP-bd"/>
</dbReference>
<evidence type="ECO:0000256" key="4">
    <source>
        <dbReference type="ARBA" id="ARBA00022840"/>
    </source>
</evidence>
<feature type="region of interest" description="Disordered" evidence="10">
    <location>
        <begin position="801"/>
        <end position="832"/>
    </location>
</feature>
<dbReference type="Gene3D" id="1.10.720.30">
    <property type="entry name" value="SAP domain"/>
    <property type="match status" value="1"/>
</dbReference>
<feature type="region of interest" description="Disordered" evidence="10">
    <location>
        <begin position="97"/>
        <end position="116"/>
    </location>
</feature>
<dbReference type="GO" id="GO:0003677">
    <property type="term" value="F:DNA binding"/>
    <property type="evidence" value="ECO:0007669"/>
    <property type="project" value="InterPro"/>
</dbReference>
<evidence type="ECO:0000256" key="3">
    <source>
        <dbReference type="ARBA" id="ARBA00022806"/>
    </source>
</evidence>
<keyword evidence="4 9" id="KW-0067">ATP-binding</keyword>
<evidence type="ECO:0000256" key="5">
    <source>
        <dbReference type="ARBA" id="ARBA00023235"/>
    </source>
</evidence>
<accession>A0A7S2WL44</accession>
<dbReference type="Pfam" id="PF00580">
    <property type="entry name" value="UvrD-helicase"/>
    <property type="match status" value="1"/>
</dbReference>
<evidence type="ECO:0000256" key="9">
    <source>
        <dbReference type="PROSITE-ProRule" id="PRU00560"/>
    </source>
</evidence>
<dbReference type="EMBL" id="HBHJ01019346">
    <property type="protein sequence ID" value="CAD9694380.1"/>
    <property type="molecule type" value="Transcribed_RNA"/>
</dbReference>
<keyword evidence="5" id="KW-0413">Isomerase</keyword>